<reference evidence="2 3" key="1">
    <citation type="journal article" date="2019" name="Sci. Rep.">
        <title>Orb-weaving spider Araneus ventricosus genome elucidates the spidroin gene catalogue.</title>
        <authorList>
            <person name="Kono N."/>
            <person name="Nakamura H."/>
            <person name="Ohtoshi R."/>
            <person name="Moran D.A.P."/>
            <person name="Shinohara A."/>
            <person name="Yoshida Y."/>
            <person name="Fujiwara M."/>
            <person name="Mori M."/>
            <person name="Tomita M."/>
            <person name="Arakawa K."/>
        </authorList>
    </citation>
    <scope>NUCLEOTIDE SEQUENCE [LARGE SCALE GENOMIC DNA]</scope>
</reference>
<gene>
    <name evidence="2" type="ORF">AVEN_235430_1</name>
</gene>
<comment type="caution">
    <text evidence="2">The sequence shown here is derived from an EMBL/GenBank/DDBJ whole genome shotgun (WGS) entry which is preliminary data.</text>
</comment>
<proteinExistence type="predicted"/>
<dbReference type="Proteomes" id="UP000499080">
    <property type="component" value="Unassembled WGS sequence"/>
</dbReference>
<name>A0A4Y2A3X0_ARAVE</name>
<sequence>MLPSYRFHPKSIRKGSRQNPHRSIQNDTRVSPLKEKEAAAAENPIGILSGNRTLNYGKPVDRPTSRQYVAINVSYSQGGDVGDFCLLPTLSLFTSRQSVVANN</sequence>
<evidence type="ECO:0000313" key="3">
    <source>
        <dbReference type="Proteomes" id="UP000499080"/>
    </source>
</evidence>
<organism evidence="2 3">
    <name type="scientific">Araneus ventricosus</name>
    <name type="common">Orbweaver spider</name>
    <name type="synonym">Epeira ventricosa</name>
    <dbReference type="NCBI Taxonomy" id="182803"/>
    <lineage>
        <taxon>Eukaryota</taxon>
        <taxon>Metazoa</taxon>
        <taxon>Ecdysozoa</taxon>
        <taxon>Arthropoda</taxon>
        <taxon>Chelicerata</taxon>
        <taxon>Arachnida</taxon>
        <taxon>Araneae</taxon>
        <taxon>Araneomorphae</taxon>
        <taxon>Entelegynae</taxon>
        <taxon>Araneoidea</taxon>
        <taxon>Araneidae</taxon>
        <taxon>Araneus</taxon>
    </lineage>
</organism>
<evidence type="ECO:0000256" key="1">
    <source>
        <dbReference type="SAM" id="MobiDB-lite"/>
    </source>
</evidence>
<keyword evidence="3" id="KW-1185">Reference proteome</keyword>
<dbReference type="AlphaFoldDB" id="A0A4Y2A3X0"/>
<accession>A0A4Y2A3X0</accession>
<feature type="region of interest" description="Disordered" evidence="1">
    <location>
        <begin position="1"/>
        <end position="37"/>
    </location>
</feature>
<dbReference type="EMBL" id="BGPR01000005">
    <property type="protein sequence ID" value="GBL74492.1"/>
    <property type="molecule type" value="Genomic_DNA"/>
</dbReference>
<feature type="compositionally biased region" description="Basic residues" evidence="1">
    <location>
        <begin position="7"/>
        <end position="20"/>
    </location>
</feature>
<evidence type="ECO:0000313" key="2">
    <source>
        <dbReference type="EMBL" id="GBL74492.1"/>
    </source>
</evidence>
<protein>
    <submittedName>
        <fullName evidence="2">Uncharacterized protein</fullName>
    </submittedName>
</protein>